<keyword evidence="5" id="KW-0175">Coiled coil</keyword>
<organism evidence="8 9">
    <name type="scientific">Nadsonia fulvescens var. elongata DSM 6958</name>
    <dbReference type="NCBI Taxonomy" id="857566"/>
    <lineage>
        <taxon>Eukaryota</taxon>
        <taxon>Fungi</taxon>
        <taxon>Dikarya</taxon>
        <taxon>Ascomycota</taxon>
        <taxon>Saccharomycotina</taxon>
        <taxon>Dipodascomycetes</taxon>
        <taxon>Dipodascales</taxon>
        <taxon>Dipodascales incertae sedis</taxon>
        <taxon>Nadsonia</taxon>
    </lineage>
</organism>
<keyword evidence="3" id="KW-1133">Transmembrane helix</keyword>
<dbReference type="InterPro" id="IPR012919">
    <property type="entry name" value="SUN_dom"/>
</dbReference>
<feature type="compositionally biased region" description="Low complexity" evidence="6">
    <location>
        <begin position="407"/>
        <end position="422"/>
    </location>
</feature>
<dbReference type="AlphaFoldDB" id="A0A1E3PGX2"/>
<dbReference type="Proteomes" id="UP000095009">
    <property type="component" value="Unassembled WGS sequence"/>
</dbReference>
<dbReference type="OrthoDB" id="4096736at2759"/>
<dbReference type="GO" id="GO:0034993">
    <property type="term" value="C:meiotic nuclear membrane microtubule tethering complex"/>
    <property type="evidence" value="ECO:0007669"/>
    <property type="project" value="TreeGrafter"/>
</dbReference>
<dbReference type="GO" id="GO:0043495">
    <property type="term" value="F:protein-membrane adaptor activity"/>
    <property type="evidence" value="ECO:0007669"/>
    <property type="project" value="TreeGrafter"/>
</dbReference>
<sequence>MFSTSSSGSRTRRHSNHGPDALQSPPKLSFANNTSHSGNNTGPNHLLKPPNHSPVLTNDTTIFPGFNDSLRGEQILQQTWDKSRGNLDEVISVSVGNTPGSLPRMFRQYKATPLRNTRFQSVDPDPQEDIMTPTRNDSRKSYSGLQSDTSYMTQNVPLKPAHSFEELSGSEDFDTENHIDELEEEYQRIRDASNLNTSPTPNSSYLKSNTPPYPSLHSPKVLSLPPTLAPVTNVYSALASPFKSPTISPPYSLAAAEEPHKLSPPRPTVQNDESRNNSSFHSQGSPITLNSGDSKNTSSHYHDEYRDYSIHGNSMNEISEENVKNQNEQAERSEDEHHNLHQNYYEDQVRDVNIEADSKEQYQEEEENQMYANNQAYDHYGNNDESDYIYDNDNGSDDASDEEFDDNNYYNSNYDNNNYNQNDKSDNYENHQHHTNGIETKRQLHQYEQGISFAGRFSTLKRLCLRILGFPSYIIQLLYSGFLRVGRFWFLILLLSAIFYIFRRPHNVFGSPGFLSSKPRNASTFLSDFDTINTRLVIVESQIGKLDSMISSWDARKTDGNGSYYSVLDDLVTGIACQINNLSAQTTKFQNEYERRLGEVKDEIGFNISATNNVLQSIINNTHELQSQISQIHGKDKAVALNSDLESPTSSAYFSWSKFWDDNQKAIEQSLLTQVSNILDVRGYHDPGSVNNSWFKSALEEEMDRLKLEITRSHVDFEKAIDIKIDKATQIKKFLENLPKLLDSENLENTTTASVLDRFILAFEDAYRASVVSKPNFASLRTGTVINHKLTSKFDPWPTRSIFYRGYRSLAGLAGFGRIYIPPPEIALINNLELGECWPFNGKQGVLVLKLANNIHPTDIIVGNVRKQETYIPTSAPRQISLWVQVKDKIISDQIRATIFQTGPESKQLPEDFVMVGTFEYDIHSPEPRQLFSLDARIRDIRPLTDQVAFVFDNNWGNNFYTCIYQLQLFGERVELGKSDLEEAIDVQGVDFSIQPHVTKNTRIKIAMNVLPDEGNSVNEDHNVCSGNAIN</sequence>
<dbReference type="PANTHER" id="PTHR12911:SF8">
    <property type="entry name" value="KLAROID PROTEIN-RELATED"/>
    <property type="match status" value="1"/>
</dbReference>
<feature type="domain" description="SUN" evidence="7">
    <location>
        <begin position="782"/>
        <end position="974"/>
    </location>
</feature>
<feature type="compositionally biased region" description="Basic and acidic residues" evidence="6">
    <location>
        <begin position="423"/>
        <end position="432"/>
    </location>
</feature>
<evidence type="ECO:0000313" key="8">
    <source>
        <dbReference type="EMBL" id="ODQ64618.1"/>
    </source>
</evidence>
<evidence type="ECO:0000256" key="4">
    <source>
        <dbReference type="ARBA" id="ARBA00023136"/>
    </source>
</evidence>
<feature type="coiled-coil region" evidence="5">
    <location>
        <begin position="316"/>
        <end position="343"/>
    </location>
</feature>
<evidence type="ECO:0000313" key="9">
    <source>
        <dbReference type="Proteomes" id="UP000095009"/>
    </source>
</evidence>
<feature type="region of interest" description="Disordered" evidence="6">
    <location>
        <begin position="256"/>
        <end position="301"/>
    </location>
</feature>
<keyword evidence="4" id="KW-0472">Membrane</keyword>
<feature type="compositionally biased region" description="Polar residues" evidence="6">
    <location>
        <begin position="268"/>
        <end position="299"/>
    </location>
</feature>
<dbReference type="STRING" id="857566.A0A1E3PGX2"/>
<name>A0A1E3PGX2_9ASCO</name>
<feature type="compositionally biased region" description="Polar residues" evidence="6">
    <location>
        <begin position="30"/>
        <end position="43"/>
    </location>
</feature>
<dbReference type="InterPro" id="IPR045119">
    <property type="entry name" value="SUN1-5"/>
</dbReference>
<evidence type="ECO:0000256" key="5">
    <source>
        <dbReference type="SAM" id="Coils"/>
    </source>
</evidence>
<protein>
    <recommendedName>
        <fullName evidence="7">SUN domain-containing protein</fullName>
    </recommendedName>
</protein>
<evidence type="ECO:0000259" key="7">
    <source>
        <dbReference type="PROSITE" id="PS51469"/>
    </source>
</evidence>
<gene>
    <name evidence="8" type="ORF">NADFUDRAFT_42924</name>
</gene>
<reference evidence="8 9" key="1">
    <citation type="journal article" date="2016" name="Proc. Natl. Acad. Sci. U.S.A.">
        <title>Comparative genomics of biotechnologically important yeasts.</title>
        <authorList>
            <person name="Riley R."/>
            <person name="Haridas S."/>
            <person name="Wolfe K.H."/>
            <person name="Lopes M.R."/>
            <person name="Hittinger C.T."/>
            <person name="Goeker M."/>
            <person name="Salamov A.A."/>
            <person name="Wisecaver J.H."/>
            <person name="Long T.M."/>
            <person name="Calvey C.H."/>
            <person name="Aerts A.L."/>
            <person name="Barry K.W."/>
            <person name="Choi C."/>
            <person name="Clum A."/>
            <person name="Coughlan A.Y."/>
            <person name="Deshpande S."/>
            <person name="Douglass A.P."/>
            <person name="Hanson S.J."/>
            <person name="Klenk H.-P."/>
            <person name="LaButti K.M."/>
            <person name="Lapidus A."/>
            <person name="Lindquist E.A."/>
            <person name="Lipzen A.M."/>
            <person name="Meier-Kolthoff J.P."/>
            <person name="Ohm R.A."/>
            <person name="Otillar R.P."/>
            <person name="Pangilinan J.L."/>
            <person name="Peng Y."/>
            <person name="Rokas A."/>
            <person name="Rosa C.A."/>
            <person name="Scheuner C."/>
            <person name="Sibirny A.A."/>
            <person name="Slot J.C."/>
            <person name="Stielow J.B."/>
            <person name="Sun H."/>
            <person name="Kurtzman C.P."/>
            <person name="Blackwell M."/>
            <person name="Grigoriev I.V."/>
            <person name="Jeffries T.W."/>
        </authorList>
    </citation>
    <scope>NUCLEOTIDE SEQUENCE [LARGE SCALE GENOMIC DNA]</scope>
    <source>
        <strain evidence="8 9">DSM 6958</strain>
    </source>
</reference>
<accession>A0A1E3PGX2</accession>
<keyword evidence="9" id="KW-1185">Reference proteome</keyword>
<evidence type="ECO:0000256" key="3">
    <source>
        <dbReference type="ARBA" id="ARBA00022989"/>
    </source>
</evidence>
<dbReference type="PANTHER" id="PTHR12911">
    <property type="entry name" value="SAD1/UNC-84-LIKE PROTEIN-RELATED"/>
    <property type="match status" value="1"/>
</dbReference>
<feature type="region of interest" description="Disordered" evidence="6">
    <location>
        <begin position="118"/>
        <end position="145"/>
    </location>
</feature>
<proteinExistence type="predicted"/>
<keyword evidence="2" id="KW-0812">Transmembrane</keyword>
<evidence type="ECO:0000256" key="2">
    <source>
        <dbReference type="ARBA" id="ARBA00022692"/>
    </source>
</evidence>
<feature type="compositionally biased region" description="Acidic residues" evidence="6">
    <location>
        <begin position="384"/>
        <end position="406"/>
    </location>
</feature>
<feature type="region of interest" description="Disordered" evidence="6">
    <location>
        <begin position="377"/>
        <end position="432"/>
    </location>
</feature>
<feature type="compositionally biased region" description="Low complexity" evidence="6">
    <location>
        <begin position="193"/>
        <end position="204"/>
    </location>
</feature>
<dbReference type="Pfam" id="PF07738">
    <property type="entry name" value="Sad1_UNC"/>
    <property type="match status" value="1"/>
</dbReference>
<evidence type="ECO:0000256" key="1">
    <source>
        <dbReference type="ARBA" id="ARBA00004370"/>
    </source>
</evidence>
<dbReference type="Gene3D" id="2.60.120.260">
    <property type="entry name" value="Galactose-binding domain-like"/>
    <property type="match status" value="1"/>
</dbReference>
<evidence type="ECO:0000256" key="6">
    <source>
        <dbReference type="SAM" id="MobiDB-lite"/>
    </source>
</evidence>
<dbReference type="EMBL" id="KV454411">
    <property type="protein sequence ID" value="ODQ64618.1"/>
    <property type="molecule type" value="Genomic_DNA"/>
</dbReference>
<feature type="region of interest" description="Disordered" evidence="6">
    <location>
        <begin position="189"/>
        <end position="212"/>
    </location>
</feature>
<dbReference type="PROSITE" id="PS51469">
    <property type="entry name" value="SUN"/>
    <property type="match status" value="1"/>
</dbReference>
<comment type="subcellular location">
    <subcellularLocation>
        <location evidence="1">Membrane</location>
    </subcellularLocation>
</comment>
<feature type="region of interest" description="Disordered" evidence="6">
    <location>
        <begin position="1"/>
        <end position="59"/>
    </location>
</feature>